<dbReference type="GO" id="GO:0045892">
    <property type="term" value="P:negative regulation of DNA-templated transcription"/>
    <property type="evidence" value="ECO:0007669"/>
    <property type="project" value="TreeGrafter"/>
</dbReference>
<dbReference type="InterPro" id="IPR050707">
    <property type="entry name" value="HTH_MetabolicPath_Reg"/>
</dbReference>
<dbReference type="InterPro" id="IPR011991">
    <property type="entry name" value="ArsR-like_HTH"/>
</dbReference>
<evidence type="ECO:0000313" key="7">
    <source>
        <dbReference type="Proteomes" id="UP000319769"/>
    </source>
</evidence>
<keyword evidence="2" id="KW-0238">DNA-binding</keyword>
<reference evidence="6" key="1">
    <citation type="submission" date="2019-09" db="EMBL/GenBank/DDBJ databases">
        <authorList>
            <person name="Teo W.F.A."/>
            <person name="Duangmal K."/>
        </authorList>
    </citation>
    <scope>NUCLEOTIDE SEQUENCE [LARGE SCALE GENOMIC DNA]</scope>
    <source>
        <strain evidence="6">K81G1</strain>
    </source>
</reference>
<dbReference type="AlphaFoldDB" id="A0A5N0V6S4"/>
<dbReference type="Gene3D" id="1.10.10.10">
    <property type="entry name" value="Winged helix-like DNA-binding domain superfamily/Winged helix DNA-binding domain"/>
    <property type="match status" value="1"/>
</dbReference>
<evidence type="ECO:0000256" key="2">
    <source>
        <dbReference type="ARBA" id="ARBA00023125"/>
    </source>
</evidence>
<proteinExistence type="predicted"/>
<evidence type="ECO:0000313" key="6">
    <source>
        <dbReference type="EMBL" id="KAA9160731.1"/>
    </source>
</evidence>
<dbReference type="InterPro" id="IPR014757">
    <property type="entry name" value="Tscrpt_reg_IclR_C"/>
</dbReference>
<feature type="domain" description="HTH iclR-type" evidence="4">
    <location>
        <begin position="1"/>
        <end position="65"/>
    </location>
</feature>
<dbReference type="Pfam" id="PF01614">
    <property type="entry name" value="IclR_C"/>
    <property type="match status" value="1"/>
</dbReference>
<dbReference type="EMBL" id="VMNW02000020">
    <property type="protein sequence ID" value="KAA9160731.1"/>
    <property type="molecule type" value="Genomic_DNA"/>
</dbReference>
<dbReference type="Proteomes" id="UP000319769">
    <property type="component" value="Unassembled WGS sequence"/>
</dbReference>
<evidence type="ECO:0000256" key="3">
    <source>
        <dbReference type="ARBA" id="ARBA00023163"/>
    </source>
</evidence>
<evidence type="ECO:0000256" key="1">
    <source>
        <dbReference type="ARBA" id="ARBA00023015"/>
    </source>
</evidence>
<dbReference type="Gene3D" id="3.30.450.40">
    <property type="match status" value="1"/>
</dbReference>
<protein>
    <submittedName>
        <fullName evidence="6">IclR family transcriptional regulator</fullName>
    </submittedName>
</protein>
<evidence type="ECO:0000259" key="4">
    <source>
        <dbReference type="PROSITE" id="PS51077"/>
    </source>
</evidence>
<dbReference type="PANTHER" id="PTHR30136:SF24">
    <property type="entry name" value="HTH-TYPE TRANSCRIPTIONAL REPRESSOR ALLR"/>
    <property type="match status" value="1"/>
</dbReference>
<evidence type="ECO:0000259" key="5">
    <source>
        <dbReference type="PROSITE" id="PS51078"/>
    </source>
</evidence>
<keyword evidence="7" id="KW-1185">Reference proteome</keyword>
<sequence>MADLDRVTVVLDALAESRHGLTITELSARTGLPRSTVHRVLQTLERVLYVVRSPDPGQAGYQLGPGLLKFGMNTHLRLLAANRPDLVALAREVRERVELAIFSGREVVVVDQIASPARLRGVTQVGRSFSLHASCIGKALLARLPEHRVRELLPPRLARFTEATVTDRAVLLAELDHVRESGIALDREEHDAGISAVATSFVGPTGALQAIAVVMPSQVFTRKLPDAVRGLRSLNPAVQPGGFGS</sequence>
<dbReference type="SMART" id="SM00346">
    <property type="entry name" value="HTH_ICLR"/>
    <property type="match status" value="1"/>
</dbReference>
<dbReference type="PROSITE" id="PS51078">
    <property type="entry name" value="ICLR_ED"/>
    <property type="match status" value="1"/>
</dbReference>
<dbReference type="OrthoDB" id="60629at2"/>
<dbReference type="InterPro" id="IPR036390">
    <property type="entry name" value="WH_DNA-bd_sf"/>
</dbReference>
<dbReference type="SUPFAM" id="SSF55781">
    <property type="entry name" value="GAF domain-like"/>
    <property type="match status" value="1"/>
</dbReference>
<dbReference type="InterPro" id="IPR036388">
    <property type="entry name" value="WH-like_DNA-bd_sf"/>
</dbReference>
<keyword evidence="3" id="KW-0804">Transcription</keyword>
<dbReference type="GO" id="GO:0003700">
    <property type="term" value="F:DNA-binding transcription factor activity"/>
    <property type="evidence" value="ECO:0007669"/>
    <property type="project" value="TreeGrafter"/>
</dbReference>
<dbReference type="Pfam" id="PF09339">
    <property type="entry name" value="HTH_IclR"/>
    <property type="match status" value="1"/>
</dbReference>
<name>A0A5N0V6S4_9PSEU</name>
<dbReference type="PROSITE" id="PS51077">
    <property type="entry name" value="HTH_ICLR"/>
    <property type="match status" value="1"/>
</dbReference>
<dbReference type="PANTHER" id="PTHR30136">
    <property type="entry name" value="HELIX-TURN-HELIX TRANSCRIPTIONAL REGULATOR, ICLR FAMILY"/>
    <property type="match status" value="1"/>
</dbReference>
<dbReference type="RefSeq" id="WP_144748082.1">
    <property type="nucleotide sequence ID" value="NZ_VMNW02000020.1"/>
</dbReference>
<feature type="domain" description="IclR-ED" evidence="5">
    <location>
        <begin position="66"/>
        <end position="245"/>
    </location>
</feature>
<accession>A0A5N0V6S4</accession>
<keyword evidence="1" id="KW-0805">Transcription regulation</keyword>
<gene>
    <name evidence="6" type="ORF">FPZ12_016430</name>
</gene>
<dbReference type="InterPro" id="IPR029016">
    <property type="entry name" value="GAF-like_dom_sf"/>
</dbReference>
<comment type="caution">
    <text evidence="6">The sequence shown here is derived from an EMBL/GenBank/DDBJ whole genome shotgun (WGS) entry which is preliminary data.</text>
</comment>
<dbReference type="SUPFAM" id="SSF46785">
    <property type="entry name" value="Winged helix' DNA-binding domain"/>
    <property type="match status" value="1"/>
</dbReference>
<dbReference type="CDD" id="cd00090">
    <property type="entry name" value="HTH_ARSR"/>
    <property type="match status" value="1"/>
</dbReference>
<dbReference type="InterPro" id="IPR005471">
    <property type="entry name" value="Tscrpt_reg_IclR_N"/>
</dbReference>
<dbReference type="GO" id="GO:0003677">
    <property type="term" value="F:DNA binding"/>
    <property type="evidence" value="ECO:0007669"/>
    <property type="project" value="UniProtKB-KW"/>
</dbReference>
<organism evidence="6 7">
    <name type="scientific">Amycolatopsis acidicola</name>
    <dbReference type="NCBI Taxonomy" id="2596893"/>
    <lineage>
        <taxon>Bacteria</taxon>
        <taxon>Bacillati</taxon>
        <taxon>Actinomycetota</taxon>
        <taxon>Actinomycetes</taxon>
        <taxon>Pseudonocardiales</taxon>
        <taxon>Pseudonocardiaceae</taxon>
        <taxon>Amycolatopsis</taxon>
    </lineage>
</organism>